<dbReference type="InterPro" id="IPR011761">
    <property type="entry name" value="ATP-grasp"/>
</dbReference>
<dbReference type="GO" id="GO:0034025">
    <property type="term" value="F:D-aspartate ligase activity"/>
    <property type="evidence" value="ECO:0007669"/>
    <property type="project" value="UniProtKB-EC"/>
</dbReference>
<dbReference type="SUPFAM" id="SSF56059">
    <property type="entry name" value="Glutathione synthetase ATP-binding domain-like"/>
    <property type="match status" value="1"/>
</dbReference>
<dbReference type="RefSeq" id="WP_145194620.1">
    <property type="nucleotide sequence ID" value="NZ_CP036434.1"/>
</dbReference>
<dbReference type="AlphaFoldDB" id="A0A518EM83"/>
<evidence type="ECO:0000259" key="2">
    <source>
        <dbReference type="PROSITE" id="PS50975"/>
    </source>
</evidence>
<accession>A0A518EM83</accession>
<keyword evidence="4" id="KW-1185">Reference proteome</keyword>
<evidence type="ECO:0000256" key="1">
    <source>
        <dbReference type="PROSITE-ProRule" id="PRU00409"/>
    </source>
</evidence>
<dbReference type="GO" id="GO:0005524">
    <property type="term" value="F:ATP binding"/>
    <property type="evidence" value="ECO:0007669"/>
    <property type="project" value="UniProtKB-UniRule"/>
</dbReference>
<reference evidence="3 4" key="1">
    <citation type="submission" date="2019-02" db="EMBL/GenBank/DDBJ databases">
        <title>Deep-cultivation of Planctomycetes and their phenomic and genomic characterization uncovers novel biology.</title>
        <authorList>
            <person name="Wiegand S."/>
            <person name="Jogler M."/>
            <person name="Boedeker C."/>
            <person name="Pinto D."/>
            <person name="Vollmers J."/>
            <person name="Rivas-Marin E."/>
            <person name="Kohn T."/>
            <person name="Peeters S.H."/>
            <person name="Heuer A."/>
            <person name="Rast P."/>
            <person name="Oberbeckmann S."/>
            <person name="Bunk B."/>
            <person name="Jeske O."/>
            <person name="Meyerdierks A."/>
            <person name="Storesund J.E."/>
            <person name="Kallscheuer N."/>
            <person name="Luecker S."/>
            <person name="Lage O.M."/>
            <person name="Pohl T."/>
            <person name="Merkel B.J."/>
            <person name="Hornburger P."/>
            <person name="Mueller R.-W."/>
            <person name="Bruemmer F."/>
            <person name="Labrenz M."/>
            <person name="Spormann A.M."/>
            <person name="Op den Camp H."/>
            <person name="Overmann J."/>
            <person name="Amann R."/>
            <person name="Jetten M.S.M."/>
            <person name="Mascher T."/>
            <person name="Medema M.H."/>
            <person name="Devos D.P."/>
            <person name="Kaster A.-K."/>
            <person name="Ovreas L."/>
            <person name="Rohde M."/>
            <person name="Galperin M.Y."/>
            <person name="Jogler C."/>
        </authorList>
    </citation>
    <scope>NUCLEOTIDE SEQUENCE [LARGE SCALE GENOMIC DNA]</scope>
    <source>
        <strain evidence="3 4">Poly30</strain>
    </source>
</reference>
<dbReference type="Gene3D" id="3.30.470.20">
    <property type="entry name" value="ATP-grasp fold, B domain"/>
    <property type="match status" value="1"/>
</dbReference>
<organism evidence="3 4">
    <name type="scientific">Saltatorellus ferox</name>
    <dbReference type="NCBI Taxonomy" id="2528018"/>
    <lineage>
        <taxon>Bacteria</taxon>
        <taxon>Pseudomonadati</taxon>
        <taxon>Planctomycetota</taxon>
        <taxon>Planctomycetia</taxon>
        <taxon>Planctomycetia incertae sedis</taxon>
        <taxon>Saltatorellus</taxon>
    </lineage>
</organism>
<gene>
    <name evidence="3" type="ORF">Poly30_06980</name>
</gene>
<keyword evidence="3" id="KW-0436">Ligase</keyword>
<evidence type="ECO:0000313" key="4">
    <source>
        <dbReference type="Proteomes" id="UP000320390"/>
    </source>
</evidence>
<keyword evidence="1" id="KW-0547">Nucleotide-binding</keyword>
<proteinExistence type="predicted"/>
<dbReference type="Proteomes" id="UP000320390">
    <property type="component" value="Chromosome"/>
</dbReference>
<dbReference type="Pfam" id="PF15632">
    <property type="entry name" value="ATPgrasp_Ter"/>
    <property type="match status" value="1"/>
</dbReference>
<protein>
    <submittedName>
        <fullName evidence="3">D-aspartate ligase</fullName>
        <ecNumber evidence="3">6.3.1.12</ecNumber>
    </submittedName>
</protein>
<feature type="domain" description="ATP-grasp" evidence="2">
    <location>
        <begin position="126"/>
        <end position="319"/>
    </location>
</feature>
<sequence>MAIRPATPAHLPVLLLGGSSGPLAVARELHAHGVPVHLSLQAGRPEMSTKSAAATHPFPSRDGAPEVWRRLLLGDDRVLQRAVVFPCDDDAVEFVAGAHAELRRHHLLDRTSPEHLDAFLDKGKTAALAAGTGVRLPRTWPLDADADEVFQHAPPAVLLKPIHSHRFQREFGKGGQKLFIAHDRAEFEAARARLRGADVDAIVTEIIPGPDSLSTTYYAYRPRSGESLFEFTKQVLRRFPKNQGPGTLHVTTIDEEINRASRTLLDAVGFAGYANIEFKRDERDGLPTLIEVNPRFTASQELLTRAGIPAAWIVYRSLMAADRGEEPERSAPLVPYRTGLKLWDPVRDLRALGELRGLGETSVLSWIRSLAGDRVLPLFRWSDPRPSVSKLRGRIQR</sequence>
<dbReference type="EMBL" id="CP036434">
    <property type="protein sequence ID" value="QDV05202.1"/>
    <property type="molecule type" value="Genomic_DNA"/>
</dbReference>
<evidence type="ECO:0000313" key="3">
    <source>
        <dbReference type="EMBL" id="QDV05202.1"/>
    </source>
</evidence>
<keyword evidence="1" id="KW-0067">ATP-binding</keyword>
<dbReference type="OrthoDB" id="5420347at2"/>
<name>A0A518EM83_9BACT</name>
<dbReference type="PROSITE" id="PS50975">
    <property type="entry name" value="ATP_GRASP"/>
    <property type="match status" value="1"/>
</dbReference>
<dbReference type="GO" id="GO:0046872">
    <property type="term" value="F:metal ion binding"/>
    <property type="evidence" value="ECO:0007669"/>
    <property type="project" value="InterPro"/>
</dbReference>
<dbReference type="EC" id="6.3.1.12" evidence="3"/>